<dbReference type="Proteomes" id="UP000501090">
    <property type="component" value="Chromosome"/>
</dbReference>
<evidence type="ECO:0000313" key="2">
    <source>
        <dbReference type="Proteomes" id="UP000501090"/>
    </source>
</evidence>
<dbReference type="KEGG" id="pard:DN92_02820"/>
<keyword evidence="2" id="KW-1185">Reference proteome</keyword>
<evidence type="ECO:0000313" key="1">
    <source>
        <dbReference type="EMBL" id="QKM60055.1"/>
    </source>
</evidence>
<gene>
    <name evidence="1" type="ORF">DN92_02820</name>
</gene>
<dbReference type="EMBL" id="CP028940">
    <property type="protein sequence ID" value="QKM60055.1"/>
    <property type="molecule type" value="Genomic_DNA"/>
</dbReference>
<accession>A0A6M9PM99</accession>
<sequence length="115" mass="13256">MVCSQAMADYVAVDKIYGVEEGMLSRTRFEIKWVQNSKGERWDLPTSYKDVTEYKYYPKTQEAVCYIQVKSTLGGVVGLAVDKLSLPTFYGVKPKTNNPPQKIDPEWLVFYCRKQ</sequence>
<proteinExistence type="predicted"/>
<organism evidence="1 2">
    <name type="scientific">Polynucleobacter arcticus</name>
    <dbReference type="NCBI Taxonomy" id="1743165"/>
    <lineage>
        <taxon>Bacteria</taxon>
        <taxon>Pseudomonadati</taxon>
        <taxon>Pseudomonadota</taxon>
        <taxon>Betaproteobacteria</taxon>
        <taxon>Burkholderiales</taxon>
        <taxon>Burkholderiaceae</taxon>
        <taxon>Polynucleobacter</taxon>
    </lineage>
</organism>
<name>A0A6M9PM99_9BURK</name>
<reference evidence="1 2" key="1">
    <citation type="submission" date="2018-04" db="EMBL/GenBank/DDBJ databases">
        <title>Polynucleobacter sp. UK-Long2-W17 genome.</title>
        <authorList>
            <person name="Hahn M.W."/>
        </authorList>
    </citation>
    <scope>NUCLEOTIDE SEQUENCE [LARGE SCALE GENOMIC DNA]</scope>
    <source>
        <strain evidence="1 2">UK-Long2-W17</strain>
    </source>
</reference>
<protein>
    <submittedName>
        <fullName evidence="1">Uncharacterized protein</fullName>
    </submittedName>
</protein>
<dbReference type="AlphaFoldDB" id="A0A6M9PM99"/>